<protein>
    <submittedName>
        <fullName evidence="1">Uncharacterized protein</fullName>
    </submittedName>
</protein>
<keyword evidence="2" id="KW-1185">Reference proteome</keyword>
<organism evidence="1 2">
    <name type="scientific">Listeria grayi DSM 20601</name>
    <dbReference type="NCBI Taxonomy" id="525367"/>
    <lineage>
        <taxon>Bacteria</taxon>
        <taxon>Bacillati</taxon>
        <taxon>Bacillota</taxon>
        <taxon>Bacilli</taxon>
        <taxon>Bacillales</taxon>
        <taxon>Listeriaceae</taxon>
        <taxon>Listeria</taxon>
    </lineage>
</organism>
<proteinExistence type="predicted"/>
<dbReference type="RefSeq" id="WP_003759291.1">
    <property type="nucleotide sequence ID" value="NZ_GL538355.1"/>
</dbReference>
<name>D7V1F5_LISGR</name>
<dbReference type="HOGENOM" id="CLU_1650071_0_0_9"/>
<evidence type="ECO:0000313" key="1">
    <source>
        <dbReference type="EMBL" id="EFI82777.1"/>
    </source>
</evidence>
<sequence length="160" mass="18924">MIIEKKETTIEKRNLFSRCFQRYQQKRETSILFHSILFDYEELKQKYTFENGKIIAAEESDIRAFKEKWFSEERIDQIEDAFPMIRVFLLQEEGLLKSDIVDGEKVLFLQHVGNILTTWKQQKVFPCLSIANSVFPLHEFIIPMIFTASLSFVVMKFIGA</sequence>
<dbReference type="EMBL" id="ACCR02000006">
    <property type="protein sequence ID" value="EFI82777.1"/>
    <property type="molecule type" value="Genomic_DNA"/>
</dbReference>
<comment type="caution">
    <text evidence="1">The sequence shown here is derived from an EMBL/GenBank/DDBJ whole genome shotgun (WGS) entry which is preliminary data.</text>
</comment>
<keyword evidence="1" id="KW-0614">Plasmid</keyword>
<evidence type="ECO:0000313" key="2">
    <source>
        <dbReference type="Proteomes" id="UP000010119"/>
    </source>
</evidence>
<geneLocation type="plasmid" evidence="1">
    <name>unnamed</name>
</geneLocation>
<dbReference type="Proteomes" id="UP000010119">
    <property type="component" value="Unassembled WGS sequence"/>
</dbReference>
<reference evidence="1" key="1">
    <citation type="submission" date="2010-06" db="EMBL/GenBank/DDBJ databases">
        <authorList>
            <person name="Muzny D."/>
            <person name="Qin X."/>
            <person name="Buhay C."/>
            <person name="Dugan-Rocha S."/>
            <person name="Ding Y."/>
            <person name="Chen G."/>
            <person name="Hawes A."/>
            <person name="Holder M."/>
            <person name="Jhangiani S."/>
            <person name="Johnson A."/>
            <person name="Khan Z."/>
            <person name="Li Z."/>
            <person name="Liu W."/>
            <person name="Liu X."/>
            <person name="Perez L."/>
            <person name="Shen H."/>
            <person name="Wang Q."/>
            <person name="Watt J."/>
            <person name="Xi L."/>
            <person name="Xin Y."/>
            <person name="Zhou J."/>
            <person name="Deng J."/>
            <person name="Jiang H."/>
            <person name="Liu Y."/>
            <person name="Qu J."/>
            <person name="Song X.-Z."/>
            <person name="Zhang L."/>
            <person name="Villasana D."/>
            <person name="Johnson A."/>
            <person name="Liu J."/>
            <person name="Liyanage D."/>
            <person name="Lorensuhewa L."/>
            <person name="Robinson T."/>
            <person name="Song A."/>
            <person name="Song B.-B."/>
            <person name="Dinh H."/>
            <person name="Thornton R."/>
            <person name="Coyle M."/>
            <person name="Francisco L."/>
            <person name="Jackson L."/>
            <person name="Javaid M."/>
            <person name="Korchina V."/>
            <person name="Kovar C."/>
            <person name="Mata R."/>
            <person name="Mathew T."/>
            <person name="Ngo R."/>
            <person name="Nguyen L."/>
            <person name="Nguyen N."/>
            <person name="Okwuonu G."/>
            <person name="Ongeri F."/>
            <person name="Pham C."/>
            <person name="Simmons D."/>
            <person name="Wilczek-Boney K."/>
            <person name="Hale W."/>
            <person name="Jakkamsetti A."/>
            <person name="Pham P."/>
            <person name="Ruth R."/>
            <person name="San Lucas F."/>
            <person name="Warren J."/>
            <person name="Zhang J."/>
            <person name="Zhao Z."/>
            <person name="Zhou C."/>
            <person name="Zhu D."/>
            <person name="Lee S."/>
            <person name="Bess C."/>
            <person name="Blankenburg K."/>
            <person name="Forbes L."/>
            <person name="Fu Q."/>
            <person name="Gubbala S."/>
            <person name="Hirani K."/>
            <person name="Jayaseelan J.C."/>
            <person name="Lara F."/>
            <person name="Munidasa M."/>
            <person name="Palculict T."/>
            <person name="Patil S."/>
            <person name="Pu L.-L."/>
            <person name="Saada N."/>
            <person name="Tang L."/>
            <person name="Weissenberger G."/>
            <person name="Zhu Y."/>
            <person name="Hemphill L."/>
            <person name="Shang Y."/>
            <person name="Youmans B."/>
            <person name="Ayvaz T."/>
            <person name="Ross M."/>
            <person name="Santibanez J."/>
            <person name="Aqrawi P."/>
            <person name="Gross S."/>
            <person name="Joshi V."/>
            <person name="Fowler G."/>
            <person name="Nazareth L."/>
            <person name="Reid J."/>
            <person name="Worley K."/>
            <person name="Petrosino J."/>
            <person name="Highlander S."/>
            <person name="Gibbs R."/>
        </authorList>
    </citation>
    <scope>NUCLEOTIDE SEQUENCE [LARGE SCALE GENOMIC DNA]</scope>
    <source>
        <strain evidence="1">DSM 20601</strain>
        <plasmid evidence="1">unnamed</plasmid>
    </source>
</reference>
<accession>D7V1F5</accession>
<dbReference type="AlphaFoldDB" id="D7V1F5"/>
<gene>
    <name evidence="1" type="ORF">HMPREF0556_plasmid12580</name>
</gene>